<dbReference type="AlphaFoldDB" id="A0A8K0G9J3"/>
<feature type="non-terminal residue" evidence="1">
    <location>
        <position position="1"/>
    </location>
</feature>
<dbReference type="OrthoDB" id="6617942at2759"/>
<reference evidence="1" key="1">
    <citation type="submission" date="2019-08" db="EMBL/GenBank/DDBJ databases">
        <title>The genome of the North American firefly Photinus pyralis.</title>
        <authorList>
            <consortium name="Photinus pyralis genome working group"/>
            <person name="Fallon T.R."/>
            <person name="Sander Lower S.E."/>
            <person name="Weng J.-K."/>
        </authorList>
    </citation>
    <scope>NUCLEOTIDE SEQUENCE</scope>
    <source>
        <strain evidence="1">TRF0915ILg1</strain>
        <tissue evidence="1">Whole body</tissue>
    </source>
</reference>
<keyword evidence="2" id="KW-1185">Reference proteome</keyword>
<evidence type="ECO:0000313" key="2">
    <source>
        <dbReference type="Proteomes" id="UP000801492"/>
    </source>
</evidence>
<evidence type="ECO:0000313" key="1">
    <source>
        <dbReference type="EMBL" id="KAF2890761.1"/>
    </source>
</evidence>
<dbReference type="Proteomes" id="UP000801492">
    <property type="component" value="Unassembled WGS sequence"/>
</dbReference>
<dbReference type="EMBL" id="VTPC01046840">
    <property type="protein sequence ID" value="KAF2890761.1"/>
    <property type="molecule type" value="Genomic_DNA"/>
</dbReference>
<organism evidence="1 2">
    <name type="scientific">Ignelater luminosus</name>
    <name type="common">Cucubano</name>
    <name type="synonym">Pyrophorus luminosus</name>
    <dbReference type="NCBI Taxonomy" id="2038154"/>
    <lineage>
        <taxon>Eukaryota</taxon>
        <taxon>Metazoa</taxon>
        <taxon>Ecdysozoa</taxon>
        <taxon>Arthropoda</taxon>
        <taxon>Hexapoda</taxon>
        <taxon>Insecta</taxon>
        <taxon>Pterygota</taxon>
        <taxon>Neoptera</taxon>
        <taxon>Endopterygota</taxon>
        <taxon>Coleoptera</taxon>
        <taxon>Polyphaga</taxon>
        <taxon>Elateriformia</taxon>
        <taxon>Elateroidea</taxon>
        <taxon>Elateridae</taxon>
        <taxon>Agrypninae</taxon>
        <taxon>Pyrophorini</taxon>
        <taxon>Ignelater</taxon>
    </lineage>
</organism>
<comment type="caution">
    <text evidence="1">The sequence shown here is derived from an EMBL/GenBank/DDBJ whole genome shotgun (WGS) entry which is preliminary data.</text>
</comment>
<name>A0A8K0G9J3_IGNLU</name>
<gene>
    <name evidence="1" type="ORF">ILUMI_15412</name>
</gene>
<proteinExistence type="predicted"/>
<protein>
    <submittedName>
        <fullName evidence="1">Uncharacterized protein</fullName>
    </submittedName>
</protein>
<sequence>MVCLSHMNQLPLRNLSSKVDSTTTAPTTYSDVIEKLLNDCEKRSIVSFEKIEGILPDISEALTNVTYLVDWQQQYSPPPILRDVSNETLYSLASGGNDEVIFLRLLCHTQGVEKAVKIVTE</sequence>
<accession>A0A8K0G9J3</accession>